<reference evidence="1" key="1">
    <citation type="submission" date="2023-10" db="EMBL/GenBank/DDBJ databases">
        <title>Genome assembly of Pristionchus species.</title>
        <authorList>
            <person name="Yoshida K."/>
            <person name="Sommer R.J."/>
        </authorList>
    </citation>
    <scope>NUCLEOTIDE SEQUENCE</scope>
    <source>
        <strain evidence="1">RS0144</strain>
    </source>
</reference>
<proteinExistence type="predicted"/>
<protein>
    <submittedName>
        <fullName evidence="1">Uncharacterized protein</fullName>
    </submittedName>
</protein>
<keyword evidence="2" id="KW-1185">Reference proteome</keyword>
<dbReference type="EMBL" id="BTSX01000004">
    <property type="protein sequence ID" value="GMS93194.1"/>
    <property type="molecule type" value="Genomic_DNA"/>
</dbReference>
<evidence type="ECO:0000313" key="2">
    <source>
        <dbReference type="Proteomes" id="UP001432027"/>
    </source>
</evidence>
<comment type="caution">
    <text evidence="1">The sequence shown here is derived from an EMBL/GenBank/DDBJ whole genome shotgun (WGS) entry which is preliminary data.</text>
</comment>
<organism evidence="1 2">
    <name type="scientific">Pristionchus entomophagus</name>
    <dbReference type="NCBI Taxonomy" id="358040"/>
    <lineage>
        <taxon>Eukaryota</taxon>
        <taxon>Metazoa</taxon>
        <taxon>Ecdysozoa</taxon>
        <taxon>Nematoda</taxon>
        <taxon>Chromadorea</taxon>
        <taxon>Rhabditida</taxon>
        <taxon>Rhabditina</taxon>
        <taxon>Diplogasteromorpha</taxon>
        <taxon>Diplogasteroidea</taxon>
        <taxon>Neodiplogasteridae</taxon>
        <taxon>Pristionchus</taxon>
    </lineage>
</organism>
<name>A0AAV5TFI5_9BILA</name>
<accession>A0AAV5TFI5</accession>
<feature type="non-terminal residue" evidence="1">
    <location>
        <position position="64"/>
    </location>
</feature>
<sequence>PDANGAKLLKLVRCTRLSPSLLNEIVDQTQWIKESPECIELINEAKGYNRNKNQPCSFKTRERI</sequence>
<feature type="non-terminal residue" evidence="1">
    <location>
        <position position="1"/>
    </location>
</feature>
<dbReference type="Gene3D" id="1.25.40.420">
    <property type="match status" value="1"/>
</dbReference>
<dbReference type="Proteomes" id="UP001432027">
    <property type="component" value="Unassembled WGS sequence"/>
</dbReference>
<gene>
    <name evidence="1" type="ORF">PENTCL1PPCAC_15369</name>
</gene>
<evidence type="ECO:0000313" key="1">
    <source>
        <dbReference type="EMBL" id="GMS93194.1"/>
    </source>
</evidence>
<dbReference type="AlphaFoldDB" id="A0AAV5TFI5"/>